<feature type="transmembrane region" description="Helical" evidence="1">
    <location>
        <begin position="203"/>
        <end position="226"/>
    </location>
</feature>
<gene>
    <name evidence="2" type="ORF">PROFUN_02040</name>
</gene>
<dbReference type="OrthoDB" id="193478at2759"/>
<dbReference type="EMBL" id="MDYQ01000129">
    <property type="protein sequence ID" value="PRP81206.1"/>
    <property type="molecule type" value="Genomic_DNA"/>
</dbReference>
<accession>A0A2P6NB77</accession>
<feature type="transmembrane region" description="Helical" evidence="1">
    <location>
        <begin position="59"/>
        <end position="82"/>
    </location>
</feature>
<keyword evidence="1" id="KW-1133">Transmembrane helix</keyword>
<sequence length="359" mass="40295">MEALKASSSSKSCSILRPIGSRGMIIDTASRYDSTAIEHQSSTHAKDLPITWFLEGDTISLFAISSVLMFGFCLFSSAYLNVGEKFAARAAPGEWYWYRTGFYRIGITMHLYAVVPIGLLIVWQFIPVLRKNWLWFHRLNGYIIYGLLCIGNIGGLMVARRTFGGATSTQSAVGLLAILTWVSASMAWYNIRRLQMEQHRAWMLRTAFYLGSILTTRIILPIASVITSQGVYHTVWSCDELSFYYTKNPSQFTINYPACNITDYVAVPATFNTGRAENIGAALQINFGMSLWLATFIHATGVEIYLHLTPREHERLRKISYYRQLAAGMTNPGSGGLTVEGWGDADPWVPPFEEKTIEK</sequence>
<reference evidence="2 3" key="1">
    <citation type="journal article" date="2018" name="Genome Biol. Evol.">
        <title>Multiple Roots of Fruiting Body Formation in Amoebozoa.</title>
        <authorList>
            <person name="Hillmann F."/>
            <person name="Forbes G."/>
            <person name="Novohradska S."/>
            <person name="Ferling I."/>
            <person name="Riege K."/>
            <person name="Groth M."/>
            <person name="Westermann M."/>
            <person name="Marz M."/>
            <person name="Spaller T."/>
            <person name="Winckler T."/>
            <person name="Schaap P."/>
            <person name="Glockner G."/>
        </authorList>
    </citation>
    <scope>NUCLEOTIDE SEQUENCE [LARGE SCALE GENOMIC DNA]</scope>
    <source>
        <strain evidence="2 3">Jena</strain>
    </source>
</reference>
<organism evidence="2 3">
    <name type="scientific">Planoprotostelium fungivorum</name>
    <dbReference type="NCBI Taxonomy" id="1890364"/>
    <lineage>
        <taxon>Eukaryota</taxon>
        <taxon>Amoebozoa</taxon>
        <taxon>Evosea</taxon>
        <taxon>Variosea</taxon>
        <taxon>Cavosteliida</taxon>
        <taxon>Cavosteliaceae</taxon>
        <taxon>Planoprotostelium</taxon>
    </lineage>
</organism>
<dbReference type="STRING" id="1890364.A0A2P6NB77"/>
<comment type="caution">
    <text evidence="2">The sequence shown here is derived from an EMBL/GenBank/DDBJ whole genome shotgun (WGS) entry which is preliminary data.</text>
</comment>
<feature type="transmembrane region" description="Helical" evidence="1">
    <location>
        <begin position="171"/>
        <end position="191"/>
    </location>
</feature>
<dbReference type="InterPro" id="IPR018750">
    <property type="entry name" value="DUF2306_membrane"/>
</dbReference>
<evidence type="ECO:0000313" key="3">
    <source>
        <dbReference type="Proteomes" id="UP000241769"/>
    </source>
</evidence>
<feature type="transmembrane region" description="Helical" evidence="1">
    <location>
        <begin position="102"/>
        <end position="127"/>
    </location>
</feature>
<proteinExistence type="predicted"/>
<dbReference type="AlphaFoldDB" id="A0A2P6NB77"/>
<protein>
    <recommendedName>
        <fullName evidence="4">DUF2306 domain-containing protein</fullName>
    </recommendedName>
</protein>
<evidence type="ECO:0000256" key="1">
    <source>
        <dbReference type="SAM" id="Phobius"/>
    </source>
</evidence>
<keyword evidence="1" id="KW-0472">Membrane</keyword>
<dbReference type="InParanoid" id="A0A2P6NB77"/>
<evidence type="ECO:0000313" key="2">
    <source>
        <dbReference type="EMBL" id="PRP81206.1"/>
    </source>
</evidence>
<dbReference type="Proteomes" id="UP000241769">
    <property type="component" value="Unassembled WGS sequence"/>
</dbReference>
<name>A0A2P6NB77_9EUKA</name>
<keyword evidence="1" id="KW-0812">Transmembrane</keyword>
<feature type="transmembrane region" description="Helical" evidence="1">
    <location>
        <begin position="139"/>
        <end position="159"/>
    </location>
</feature>
<keyword evidence="3" id="KW-1185">Reference proteome</keyword>
<evidence type="ECO:0008006" key="4">
    <source>
        <dbReference type="Google" id="ProtNLM"/>
    </source>
</evidence>
<dbReference type="Pfam" id="PF10067">
    <property type="entry name" value="DUF2306"/>
    <property type="match status" value="1"/>
</dbReference>